<evidence type="ECO:0008006" key="4">
    <source>
        <dbReference type="Google" id="ProtNLM"/>
    </source>
</evidence>
<accession>A0A2G3E4F9</accession>
<evidence type="ECO:0000313" key="3">
    <source>
        <dbReference type="Proteomes" id="UP000224563"/>
    </source>
</evidence>
<reference evidence="2 3" key="2">
    <citation type="submission" date="2017-10" db="EMBL/GenBank/DDBJ databases">
        <authorList>
            <person name="Banno H."/>
            <person name="Chua N.-H."/>
        </authorList>
    </citation>
    <scope>NUCLEOTIDE SEQUENCE [LARGE SCALE GENOMIC DNA]</scope>
    <source>
        <strain evidence="2 3">JK623</strain>
    </source>
</reference>
<dbReference type="RefSeq" id="WP_099385714.1">
    <property type="nucleotide sequence ID" value="NZ_JANSWH010000080.1"/>
</dbReference>
<gene>
    <name evidence="2" type="ORF">CSX02_03930</name>
</gene>
<comment type="caution">
    <text evidence="2">The sequence shown here is derived from an EMBL/GenBank/DDBJ whole genome shotgun (WGS) entry which is preliminary data.</text>
</comment>
<organism evidence="2 3">
    <name type="scientific">Agathobacter ruminis</name>
    <dbReference type="NCBI Taxonomy" id="1712665"/>
    <lineage>
        <taxon>Bacteria</taxon>
        <taxon>Bacillati</taxon>
        <taxon>Bacillota</taxon>
        <taxon>Clostridia</taxon>
        <taxon>Lachnospirales</taxon>
        <taxon>Lachnospiraceae</taxon>
        <taxon>Agathobacter</taxon>
    </lineage>
</organism>
<feature type="transmembrane region" description="Helical" evidence="1">
    <location>
        <begin position="6"/>
        <end position="25"/>
    </location>
</feature>
<sequence length="166" mass="18794">MKPWMIIMLIVIIVLIAVVVALYFWGKRLEKRQAEQKEQLDAAAQQVTMLIIDKKKLRLKDAGLPPIVMQNANWVMKRSKLPIVKAKVGPNMMSLIADQAIYDMIPVRKEVKATVSGLYITAVKGVRGAIEKPQGKKSFRQKLSEKYKKMSEQAAAEKKTSSKKKK</sequence>
<reference evidence="2 3" key="1">
    <citation type="submission" date="2017-10" db="EMBL/GenBank/DDBJ databases">
        <title>Resolving the taxonomy of Roseburia spp., Eubacterium rectale and Agathobacter spp. through phylogenomic analysis.</title>
        <authorList>
            <person name="Sheridan P.O."/>
            <person name="Walker A.W."/>
            <person name="Duncan S.H."/>
            <person name="Scott K.P."/>
            <person name="Toole P.W.O."/>
            <person name="Luis P."/>
            <person name="Flint H.J."/>
        </authorList>
    </citation>
    <scope>NUCLEOTIDE SEQUENCE [LARGE SCALE GENOMIC DNA]</scope>
    <source>
        <strain evidence="2 3">JK623</strain>
    </source>
</reference>
<keyword evidence="3" id="KW-1185">Reference proteome</keyword>
<dbReference type="AlphaFoldDB" id="A0A2G3E4F9"/>
<protein>
    <recommendedName>
        <fullName evidence="4">Type IV pilin</fullName>
    </recommendedName>
</protein>
<name>A0A2G3E4F9_9FIRM</name>
<keyword evidence="1" id="KW-0812">Transmembrane</keyword>
<dbReference type="EMBL" id="PDYG01000014">
    <property type="protein sequence ID" value="PHU38166.1"/>
    <property type="molecule type" value="Genomic_DNA"/>
</dbReference>
<evidence type="ECO:0000256" key="1">
    <source>
        <dbReference type="SAM" id="Phobius"/>
    </source>
</evidence>
<keyword evidence="1" id="KW-0472">Membrane</keyword>
<proteinExistence type="predicted"/>
<keyword evidence="1" id="KW-1133">Transmembrane helix</keyword>
<dbReference type="Proteomes" id="UP000224563">
    <property type="component" value="Unassembled WGS sequence"/>
</dbReference>
<evidence type="ECO:0000313" key="2">
    <source>
        <dbReference type="EMBL" id="PHU38166.1"/>
    </source>
</evidence>